<dbReference type="EMBL" id="LGRX02003463">
    <property type="protein sequence ID" value="KAK3282195.1"/>
    <property type="molecule type" value="Genomic_DNA"/>
</dbReference>
<accession>A0AAE0GQB7</accession>
<dbReference type="PANTHER" id="PTHR47032:SF1">
    <property type="entry name" value="UDP-D-XYLOSE:L-FUCOSE ALPHA-1,3-D-XYLOSYLTRANSFERASE-RELATED"/>
    <property type="match status" value="1"/>
</dbReference>
<sequence length="435" mass="49026">MFSGDWIARAPELITVVVIGGLLLMHFPSRIAERKGNSSTNVFINGSQTGLSKSTLDLMPVAYQVDQLDQGIRKEVEKIKYSLGQVGTYEVQEERSDSVSATFLCNCPIPVNALTHFPEDRFWSRTSPADERSAGLEMALRNQAIVFEGRSTVVVMMVNDGETDLLENLLCSMRLRGVNKYLVFALTSSAYTKLNDAGIKVFNAKTIPGMGDIMEQFNGPQTFKSSGFKVVSRLKVTVFQTVVSLNLTLFFQDVDVIWTENVIPDVLKVSKPMTFMKDADEFNRVRRLARRAEYNTGFFVLRSGDKQEAFMQDVVNTEKTHHLRDDQKMVNAIAKGRKYKGEIGFFPREMYVNGCFLNSFAKGLVPSIKTDNLTEEDKKAVLRRIKVAHVNCCTTKMHKLVMLCNNGMWYCRSPSLYSLDARAGEKVKRACKIVF</sequence>
<dbReference type="InterPro" id="IPR052636">
    <property type="entry name" value="UDP-D-xylose:L-fucose_XylT"/>
</dbReference>
<keyword evidence="3" id="KW-1185">Reference proteome</keyword>
<dbReference type="PANTHER" id="PTHR47032">
    <property type="entry name" value="UDP-D-XYLOSE:L-FUCOSE ALPHA-1,3-D-XYLOSYLTRANSFERASE-RELATED"/>
    <property type="match status" value="1"/>
</dbReference>
<proteinExistence type="predicted"/>
<dbReference type="AlphaFoldDB" id="A0AAE0GQB7"/>
<gene>
    <name evidence="2" type="ORF">CYMTET_10054</name>
</gene>
<evidence type="ECO:0000313" key="3">
    <source>
        <dbReference type="Proteomes" id="UP001190700"/>
    </source>
</evidence>
<protein>
    <recommendedName>
        <fullName evidence="1">Nucleotide-diphospho-sugar transferase domain-containing protein</fullName>
    </recommendedName>
</protein>
<dbReference type="InterPro" id="IPR005069">
    <property type="entry name" value="Nucl-diP-sugar_transferase"/>
</dbReference>
<feature type="domain" description="Nucleotide-diphospho-sugar transferase" evidence="1">
    <location>
        <begin position="178"/>
        <end position="400"/>
    </location>
</feature>
<comment type="caution">
    <text evidence="2">The sequence shown here is derived from an EMBL/GenBank/DDBJ whole genome shotgun (WGS) entry which is preliminary data.</text>
</comment>
<dbReference type="GO" id="GO:0016757">
    <property type="term" value="F:glycosyltransferase activity"/>
    <property type="evidence" value="ECO:0007669"/>
    <property type="project" value="TreeGrafter"/>
</dbReference>
<dbReference type="Pfam" id="PF03407">
    <property type="entry name" value="Nucleotid_trans"/>
    <property type="match status" value="1"/>
</dbReference>
<dbReference type="Proteomes" id="UP001190700">
    <property type="component" value="Unassembled WGS sequence"/>
</dbReference>
<dbReference type="GO" id="GO:0005794">
    <property type="term" value="C:Golgi apparatus"/>
    <property type="evidence" value="ECO:0007669"/>
    <property type="project" value="TreeGrafter"/>
</dbReference>
<reference evidence="2 3" key="1">
    <citation type="journal article" date="2015" name="Genome Biol. Evol.">
        <title>Comparative Genomics of a Bacterivorous Green Alga Reveals Evolutionary Causalities and Consequences of Phago-Mixotrophic Mode of Nutrition.</title>
        <authorList>
            <person name="Burns J.A."/>
            <person name="Paasch A."/>
            <person name="Narechania A."/>
            <person name="Kim E."/>
        </authorList>
    </citation>
    <scope>NUCLEOTIDE SEQUENCE [LARGE SCALE GENOMIC DNA]</scope>
    <source>
        <strain evidence="2 3">PLY_AMNH</strain>
    </source>
</reference>
<organism evidence="2 3">
    <name type="scientific">Cymbomonas tetramitiformis</name>
    <dbReference type="NCBI Taxonomy" id="36881"/>
    <lineage>
        <taxon>Eukaryota</taxon>
        <taxon>Viridiplantae</taxon>
        <taxon>Chlorophyta</taxon>
        <taxon>Pyramimonadophyceae</taxon>
        <taxon>Pyramimonadales</taxon>
        <taxon>Pyramimonadaceae</taxon>
        <taxon>Cymbomonas</taxon>
    </lineage>
</organism>
<name>A0AAE0GQB7_9CHLO</name>
<evidence type="ECO:0000259" key="1">
    <source>
        <dbReference type="Pfam" id="PF03407"/>
    </source>
</evidence>
<evidence type="ECO:0000313" key="2">
    <source>
        <dbReference type="EMBL" id="KAK3282195.1"/>
    </source>
</evidence>